<dbReference type="Gene3D" id="3.30.300.30">
    <property type="match status" value="1"/>
</dbReference>
<protein>
    <recommendedName>
        <fullName evidence="9">Flagellar M-ring protein</fullName>
    </recommendedName>
</protein>
<dbReference type="Pfam" id="PF08345">
    <property type="entry name" value="YscJ_FliF_C"/>
    <property type="match status" value="1"/>
</dbReference>
<evidence type="ECO:0000259" key="13">
    <source>
        <dbReference type="Pfam" id="PF08345"/>
    </source>
</evidence>
<accession>U5MZ43</accession>
<dbReference type="Pfam" id="PF01514">
    <property type="entry name" value="YscJ_FliF"/>
    <property type="match status" value="1"/>
</dbReference>
<reference evidence="14 15" key="1">
    <citation type="journal article" date="2013" name="Genome Announc.">
        <title>Complete Genome Sequence of the Solvent Producer Clostridium saccharobutylicum NCP262 (DSM 13864).</title>
        <authorList>
            <person name="Poehlein A."/>
            <person name="Hartwich K."/>
            <person name="Krabben P."/>
            <person name="Ehrenreich A."/>
            <person name="Liebl W."/>
            <person name="Durre P."/>
            <person name="Gottschalk G."/>
            <person name="Daniel R."/>
        </authorList>
    </citation>
    <scope>NUCLEOTIDE SEQUENCE [LARGE SCALE GENOMIC DNA]</scope>
    <source>
        <strain evidence="14">DSM 13864</strain>
    </source>
</reference>
<evidence type="ECO:0000313" key="15">
    <source>
        <dbReference type="Proteomes" id="UP000017118"/>
    </source>
</evidence>
<keyword evidence="4" id="KW-1003">Cell membrane</keyword>
<feature type="compositionally biased region" description="Low complexity" evidence="10">
    <location>
        <begin position="322"/>
        <end position="334"/>
    </location>
</feature>
<feature type="region of interest" description="Disordered" evidence="10">
    <location>
        <begin position="220"/>
        <end position="239"/>
    </location>
</feature>
<evidence type="ECO:0000256" key="2">
    <source>
        <dbReference type="ARBA" id="ARBA00004651"/>
    </source>
</evidence>
<evidence type="ECO:0000313" key="14">
    <source>
        <dbReference type="EMBL" id="AGX44896.1"/>
    </source>
</evidence>
<evidence type="ECO:0000259" key="12">
    <source>
        <dbReference type="Pfam" id="PF01514"/>
    </source>
</evidence>
<dbReference type="PANTHER" id="PTHR30046:SF0">
    <property type="entry name" value="FLAGELLAR M-RING PROTEIN"/>
    <property type="match status" value="1"/>
</dbReference>
<proteinExistence type="inferred from homology"/>
<feature type="transmembrane region" description="Helical" evidence="11">
    <location>
        <begin position="432"/>
        <end position="452"/>
    </location>
</feature>
<dbReference type="InterPro" id="IPR045851">
    <property type="entry name" value="AMP-bd_C_sf"/>
</dbReference>
<feature type="domain" description="Flagellar M-ring N-terminal" evidence="12">
    <location>
        <begin position="45"/>
        <end position="217"/>
    </location>
</feature>
<evidence type="ECO:0000256" key="11">
    <source>
        <dbReference type="SAM" id="Phobius"/>
    </source>
</evidence>
<keyword evidence="8 9" id="KW-0975">Bacterial flagellum</keyword>
<keyword evidence="5 11" id="KW-0812">Transmembrane</keyword>
<dbReference type="GO" id="GO:0071973">
    <property type="term" value="P:bacterial-type flagellum-dependent cell motility"/>
    <property type="evidence" value="ECO:0007669"/>
    <property type="project" value="InterPro"/>
</dbReference>
<dbReference type="GO" id="GO:0005886">
    <property type="term" value="C:plasma membrane"/>
    <property type="evidence" value="ECO:0007669"/>
    <property type="project" value="UniProtKB-SubCell"/>
</dbReference>
<gene>
    <name evidence="14" type="primary">fliF</name>
    <name evidence="14" type="ORF">CLSA_c39360</name>
</gene>
<dbReference type="PRINTS" id="PR01009">
    <property type="entry name" value="FLGMRINGFLIF"/>
</dbReference>
<evidence type="ECO:0000256" key="1">
    <source>
        <dbReference type="ARBA" id="ARBA00004117"/>
    </source>
</evidence>
<evidence type="ECO:0000256" key="6">
    <source>
        <dbReference type="ARBA" id="ARBA00022989"/>
    </source>
</evidence>
<dbReference type="InterPro" id="IPR000067">
    <property type="entry name" value="FlgMring_FliF"/>
</dbReference>
<dbReference type="AlphaFoldDB" id="U5MZ43"/>
<dbReference type="CDD" id="cd12087">
    <property type="entry name" value="TM_EGFR-like"/>
    <property type="match status" value="1"/>
</dbReference>
<dbReference type="PIRSF" id="PIRSF004862">
    <property type="entry name" value="FliF"/>
    <property type="match status" value="1"/>
</dbReference>
<comment type="function">
    <text evidence="9">The M ring may be actively involved in energy transduction.</text>
</comment>
<dbReference type="GeneID" id="55476234"/>
<keyword evidence="14" id="KW-0282">Flagellum</keyword>
<dbReference type="GO" id="GO:0003774">
    <property type="term" value="F:cytoskeletal motor activity"/>
    <property type="evidence" value="ECO:0007669"/>
    <property type="project" value="InterPro"/>
</dbReference>
<dbReference type="eggNOG" id="COG1766">
    <property type="taxonomic scope" value="Bacteria"/>
</dbReference>
<comment type="subcellular location">
    <subcellularLocation>
        <location evidence="1 9">Bacterial flagellum basal body</location>
    </subcellularLocation>
    <subcellularLocation>
        <location evidence="2">Cell membrane</location>
        <topology evidence="2">Multi-pass membrane protein</topology>
    </subcellularLocation>
</comment>
<comment type="similarity">
    <text evidence="3 9">Belongs to the FliF family.</text>
</comment>
<feature type="compositionally biased region" description="Basic and acidic residues" evidence="10">
    <location>
        <begin position="335"/>
        <end position="349"/>
    </location>
</feature>
<feature type="domain" description="Flagellar M-ring C-terminal" evidence="13">
    <location>
        <begin position="255"/>
        <end position="405"/>
    </location>
</feature>
<evidence type="ECO:0000256" key="8">
    <source>
        <dbReference type="ARBA" id="ARBA00023143"/>
    </source>
</evidence>
<evidence type="ECO:0000256" key="5">
    <source>
        <dbReference type="ARBA" id="ARBA00022692"/>
    </source>
</evidence>
<keyword evidence="14" id="KW-0969">Cilium</keyword>
<dbReference type="InterPro" id="IPR013556">
    <property type="entry name" value="Flag_M-ring_C"/>
</dbReference>
<feature type="region of interest" description="Disordered" evidence="10">
    <location>
        <begin position="285"/>
        <end position="349"/>
    </location>
</feature>
<name>U5MZ43_CLOSA</name>
<keyword evidence="15" id="KW-1185">Reference proteome</keyword>
<keyword evidence="7 11" id="KW-0472">Membrane</keyword>
<feature type="transmembrane region" description="Helical" evidence="11">
    <location>
        <begin position="21"/>
        <end position="43"/>
    </location>
</feature>
<keyword evidence="14" id="KW-0966">Cell projection</keyword>
<evidence type="ECO:0000256" key="10">
    <source>
        <dbReference type="SAM" id="MobiDB-lite"/>
    </source>
</evidence>
<dbReference type="RefSeq" id="WP_022749179.1">
    <property type="nucleotide sequence ID" value="NC_022571.1"/>
</dbReference>
<dbReference type="GO" id="GO:0009431">
    <property type="term" value="C:bacterial-type flagellum basal body, MS ring"/>
    <property type="evidence" value="ECO:0007669"/>
    <property type="project" value="InterPro"/>
</dbReference>
<evidence type="ECO:0000256" key="9">
    <source>
        <dbReference type="PIRNR" id="PIRNR004862"/>
    </source>
</evidence>
<dbReference type="OrthoDB" id="9807026at2"/>
<keyword evidence="6 11" id="KW-1133">Transmembrane helix</keyword>
<dbReference type="EMBL" id="CP006721">
    <property type="protein sequence ID" value="AGX44896.1"/>
    <property type="molecule type" value="Genomic_DNA"/>
</dbReference>
<evidence type="ECO:0000256" key="4">
    <source>
        <dbReference type="ARBA" id="ARBA00022475"/>
    </source>
</evidence>
<feature type="compositionally biased region" description="Polar residues" evidence="10">
    <location>
        <begin position="285"/>
        <end position="321"/>
    </location>
</feature>
<dbReference type="InterPro" id="IPR043427">
    <property type="entry name" value="YscJ/FliF"/>
</dbReference>
<dbReference type="PATRIC" id="fig|1345695.10.peg.2764"/>
<evidence type="ECO:0000256" key="3">
    <source>
        <dbReference type="ARBA" id="ARBA00007971"/>
    </source>
</evidence>
<dbReference type="KEGG" id="csb:CLSA_c39360"/>
<dbReference type="PANTHER" id="PTHR30046">
    <property type="entry name" value="FLAGELLAR M-RING PROTEIN"/>
    <property type="match status" value="1"/>
</dbReference>
<feature type="compositionally biased region" description="Polar residues" evidence="10">
    <location>
        <begin position="227"/>
        <end position="236"/>
    </location>
</feature>
<dbReference type="Proteomes" id="UP000017118">
    <property type="component" value="Chromosome"/>
</dbReference>
<evidence type="ECO:0000256" key="7">
    <source>
        <dbReference type="ARBA" id="ARBA00023136"/>
    </source>
</evidence>
<organism evidence="14 15">
    <name type="scientific">Clostridium saccharobutylicum DSM 13864</name>
    <dbReference type="NCBI Taxonomy" id="1345695"/>
    <lineage>
        <taxon>Bacteria</taxon>
        <taxon>Bacillati</taxon>
        <taxon>Bacillota</taxon>
        <taxon>Clostridia</taxon>
        <taxon>Eubacteriales</taxon>
        <taxon>Clostridiaceae</taxon>
        <taxon>Clostridium</taxon>
    </lineage>
</organism>
<dbReference type="HOGENOM" id="CLU_028108_2_0_9"/>
<sequence>MNRLLEKVKGFWEKFKSQSKKIKIAVVISIIAIIAAIASAIIYSSSNKYEILFSNLDPNDTQTIVKSLNDDKVQTKIDGNTIYVPSNKVDELRLKYAPNLTAGGSKGYELMDSGSSFGMTDEEFKIKKVRMEEGELEKTIKSFPQIQEARVHITESQDSVFVKEKTPGSAAVYLKIKQGNSINEDQVKSIVALVSGATEKIPKENIQVIDDKMNLLTKDINSDETDPVNSEALTKQQDAEKKYEDKLQKAIVSLLEPTIGQGKVKATVNVNLDFDSKQKTQTVVDPNKVIVSQENSKESNTSAGGSTTSQSPVDNNMSNQITSANTNNGNNSTSAKEDQKTNYDTGKTESKVISAPGEVKRLTASVIVDGQVDAATQATLENIVKNAIGLDANRGDQVTVAGMTFDTSSQDAAKAQIDAMNAQEAASSKNKMMIIGGILGAILLGTIAFFIIKRRKKKQEEEDQLLDTLVDDTIIPKEPEEFDPIEFEVKTKNSHLENEIKKYATEKPEQVVEIIKSWLTEDER</sequence>
<dbReference type="NCBIfam" id="TIGR00206">
    <property type="entry name" value="fliF"/>
    <property type="match status" value="1"/>
</dbReference>
<dbReference type="InterPro" id="IPR006182">
    <property type="entry name" value="FliF_N_dom"/>
</dbReference>